<evidence type="ECO:0000313" key="2">
    <source>
        <dbReference type="WBParaSite" id="PgR071_g006_t01"/>
    </source>
</evidence>
<protein>
    <submittedName>
        <fullName evidence="2 3">Uncharacterized protein</fullName>
    </submittedName>
</protein>
<organism evidence="1 3">
    <name type="scientific">Parascaris univalens</name>
    <name type="common">Nematode worm</name>
    <dbReference type="NCBI Taxonomy" id="6257"/>
    <lineage>
        <taxon>Eukaryota</taxon>
        <taxon>Metazoa</taxon>
        <taxon>Ecdysozoa</taxon>
        <taxon>Nematoda</taxon>
        <taxon>Chromadorea</taxon>
        <taxon>Rhabditida</taxon>
        <taxon>Spirurina</taxon>
        <taxon>Ascaridomorpha</taxon>
        <taxon>Ascaridoidea</taxon>
        <taxon>Ascarididae</taxon>
        <taxon>Parascaris</taxon>
    </lineage>
</organism>
<evidence type="ECO:0000313" key="1">
    <source>
        <dbReference type="Proteomes" id="UP000887569"/>
    </source>
</evidence>
<sequence>MFSFLIQFCSIPIKQSTFECCIKAVLLSLSLQKNGHSVLPQKLKILCENRRTIKNGTSKNTAFLQTAIDRLLYFVRKIT</sequence>
<evidence type="ECO:0000313" key="3">
    <source>
        <dbReference type="WBParaSite" id="PgR071_g006_t02"/>
    </source>
</evidence>
<reference evidence="2 3" key="1">
    <citation type="submission" date="2022-11" db="UniProtKB">
        <authorList>
            <consortium name="WormBaseParasite"/>
        </authorList>
    </citation>
    <scope>IDENTIFICATION</scope>
</reference>
<dbReference type="WBParaSite" id="PgR071_g006_t01">
    <property type="protein sequence ID" value="PgR071_g006_t01"/>
    <property type="gene ID" value="PgR071_g006"/>
</dbReference>
<keyword evidence="1" id="KW-1185">Reference proteome</keyword>
<dbReference type="WBParaSite" id="PgR071_g006_t02">
    <property type="protein sequence ID" value="PgR071_g006_t02"/>
    <property type="gene ID" value="PgR071_g006"/>
</dbReference>
<dbReference type="Proteomes" id="UP000887569">
    <property type="component" value="Unplaced"/>
</dbReference>
<proteinExistence type="predicted"/>
<name>A0A915BYU2_PARUN</name>
<dbReference type="AlphaFoldDB" id="A0A915BYU2"/>
<accession>A0A915BYU2</accession>